<evidence type="ECO:0000259" key="2">
    <source>
        <dbReference type="PROSITE" id="PS50181"/>
    </source>
</evidence>
<organism evidence="3 4">
    <name type="scientific">Exophiala oligosperma</name>
    <dbReference type="NCBI Taxonomy" id="215243"/>
    <lineage>
        <taxon>Eukaryota</taxon>
        <taxon>Fungi</taxon>
        <taxon>Dikarya</taxon>
        <taxon>Ascomycota</taxon>
        <taxon>Pezizomycotina</taxon>
        <taxon>Eurotiomycetes</taxon>
        <taxon>Chaetothyriomycetidae</taxon>
        <taxon>Chaetothyriales</taxon>
        <taxon>Herpotrichiellaceae</taxon>
        <taxon>Exophiala</taxon>
    </lineage>
</organism>
<dbReference type="GeneID" id="27356499"/>
<dbReference type="PANTHER" id="PTHR31350">
    <property type="entry name" value="SI:DKEY-261L7.2"/>
    <property type="match status" value="1"/>
</dbReference>
<dbReference type="AlphaFoldDB" id="A0A0D2DK06"/>
<dbReference type="PANTHER" id="PTHR31350:SF27">
    <property type="entry name" value="HEMIMETHYLATED DNA-BINDING DOMAIN-CONTAINING PROTEIN"/>
    <property type="match status" value="1"/>
</dbReference>
<dbReference type="STRING" id="215243.A0A0D2DK06"/>
<reference evidence="3 4" key="1">
    <citation type="submission" date="2015-01" db="EMBL/GenBank/DDBJ databases">
        <title>The Genome Sequence of Exophiala oligosperma CBS72588.</title>
        <authorList>
            <consortium name="The Broad Institute Genomics Platform"/>
            <person name="Cuomo C."/>
            <person name="de Hoog S."/>
            <person name="Gorbushina A."/>
            <person name="Stielow B."/>
            <person name="Teixiera M."/>
            <person name="Abouelleil A."/>
            <person name="Chapman S.B."/>
            <person name="Priest M."/>
            <person name="Young S.K."/>
            <person name="Wortman J."/>
            <person name="Nusbaum C."/>
            <person name="Birren B."/>
        </authorList>
    </citation>
    <scope>NUCLEOTIDE SEQUENCE [LARGE SCALE GENOMIC DNA]</scope>
    <source>
        <strain evidence="3 4">CBS 72588</strain>
    </source>
</reference>
<feature type="compositionally biased region" description="Basic and acidic residues" evidence="1">
    <location>
        <begin position="1"/>
        <end position="15"/>
    </location>
</feature>
<name>A0A0D2DK06_9EURO</name>
<evidence type="ECO:0000313" key="3">
    <source>
        <dbReference type="EMBL" id="KIW43313.1"/>
    </source>
</evidence>
<dbReference type="OrthoDB" id="28868at2759"/>
<dbReference type="Gene3D" id="1.20.1280.50">
    <property type="match status" value="1"/>
</dbReference>
<evidence type="ECO:0000256" key="1">
    <source>
        <dbReference type="SAM" id="MobiDB-lite"/>
    </source>
</evidence>
<proteinExistence type="predicted"/>
<dbReference type="EMBL" id="KN847335">
    <property type="protein sequence ID" value="KIW43313.1"/>
    <property type="molecule type" value="Genomic_DNA"/>
</dbReference>
<feature type="region of interest" description="Disordered" evidence="1">
    <location>
        <begin position="1"/>
        <end position="23"/>
    </location>
</feature>
<dbReference type="SUPFAM" id="SSF141255">
    <property type="entry name" value="YccV-like"/>
    <property type="match status" value="1"/>
</dbReference>
<dbReference type="GO" id="GO:0003677">
    <property type="term" value="F:DNA binding"/>
    <property type="evidence" value="ECO:0007669"/>
    <property type="project" value="InterPro"/>
</dbReference>
<dbReference type="NCBIfam" id="TIGR02097">
    <property type="entry name" value="yccV"/>
    <property type="match status" value="1"/>
</dbReference>
<evidence type="ECO:0000313" key="4">
    <source>
        <dbReference type="Proteomes" id="UP000053342"/>
    </source>
</evidence>
<protein>
    <recommendedName>
        <fullName evidence="2">F-box domain-containing protein</fullName>
    </recommendedName>
</protein>
<sequence>MSSNRVDDDAVMRKPESHHRPHLTTLPDEVIQHILSYLPPLATINLQYTCRRFAHATREPLLWKQYCSQYRRWDSRPPHLPYEELLKDPSFYGWKLVYASHHIASRLTRDAIDKMVNEPVGHLDFVKEVLDAGIHAKDELRNLYQNAASSPNHLAQKFWSSAASGCLNRYLAVQEWLDAKAQGDDIDDNAFERPIAAFDLFVVEMREEGDIEDIYERLDSYVSSVRNAHPDIDDMSPRTKARTIAAHLLQNNWVGIQGNRHYHSLDHMFLGVALFSENRNSVPLISAVIYCYVARHLGLQAAPCSYPYHVHALIRPPAGMDLDGNPLPDSFDHNDGPHELTHLYMDPFNTSEPISYSALVERARFVAPMSSASQIESYLSPSSPLDLTIRASHNILMAPHEYRGEPAFPVDVKLAYYAALCAAIIIPRASAHDIESIRRHVTALTHHVCHSIDLDIHLFEAFFLRLTAEFPDAAAYRRLIRHIKESDHETFPPQRRSDPRNRDVKYHVGQVFRHRLRGYNAVIYGWDPYCNMEESWITQNDVDRLSKGRHQPFYNVFVDDGSSRYVAEENVDVLSPDQITDQVVNSFGIDIGKWFKRYDPATGTFVSNVRQRYPDD</sequence>
<dbReference type="Pfam" id="PF13369">
    <property type="entry name" value="Transglut_core2"/>
    <property type="match status" value="1"/>
</dbReference>
<dbReference type="Gene3D" id="2.30.30.390">
    <property type="entry name" value="Hemimethylated DNA-binding domain"/>
    <property type="match status" value="1"/>
</dbReference>
<dbReference type="Pfam" id="PF12937">
    <property type="entry name" value="F-box-like"/>
    <property type="match status" value="1"/>
</dbReference>
<dbReference type="SMART" id="SM00256">
    <property type="entry name" value="FBOX"/>
    <property type="match status" value="1"/>
</dbReference>
<dbReference type="Proteomes" id="UP000053342">
    <property type="component" value="Unassembled WGS sequence"/>
</dbReference>
<dbReference type="SMART" id="SM00992">
    <property type="entry name" value="YccV-like"/>
    <property type="match status" value="1"/>
</dbReference>
<dbReference type="InterPro" id="IPR032698">
    <property type="entry name" value="SirB1_N"/>
</dbReference>
<dbReference type="PROSITE" id="PS50181">
    <property type="entry name" value="FBOX"/>
    <property type="match status" value="1"/>
</dbReference>
<dbReference type="InterPro" id="IPR001810">
    <property type="entry name" value="F-box_dom"/>
</dbReference>
<keyword evidence="4" id="KW-1185">Reference proteome</keyword>
<dbReference type="InterPro" id="IPR011722">
    <property type="entry name" value="Hemimethylated_DNA-bd_dom"/>
</dbReference>
<dbReference type="InterPro" id="IPR036047">
    <property type="entry name" value="F-box-like_dom_sf"/>
</dbReference>
<dbReference type="HOGENOM" id="CLU_020266_0_0_1"/>
<feature type="domain" description="F-box" evidence="2">
    <location>
        <begin position="20"/>
        <end position="66"/>
    </location>
</feature>
<dbReference type="RefSeq" id="XP_016263529.1">
    <property type="nucleotide sequence ID" value="XM_016405323.1"/>
</dbReference>
<dbReference type="InterPro" id="IPR036623">
    <property type="entry name" value="Hemimethylated_DNA-bd_sf"/>
</dbReference>
<dbReference type="Pfam" id="PF08755">
    <property type="entry name" value="YccV-like"/>
    <property type="match status" value="1"/>
</dbReference>
<dbReference type="SUPFAM" id="SSF81383">
    <property type="entry name" value="F-box domain"/>
    <property type="match status" value="1"/>
</dbReference>
<gene>
    <name evidence="3" type="ORF">PV06_04425</name>
</gene>
<accession>A0A0D2DK06</accession>
<dbReference type="VEuPathDB" id="FungiDB:PV06_04425"/>